<keyword evidence="1" id="KW-0732">Signal</keyword>
<dbReference type="EMBL" id="JAEKLZ010000175">
    <property type="protein sequence ID" value="MBW8725538.1"/>
    <property type="molecule type" value="Genomic_DNA"/>
</dbReference>
<accession>A0A952FIY3</accession>
<sequence>MTRRPLRLPAALALIAALTGSAWAQDPPTRPARDLLGLLPMPSLGTAPVLYLDPAALRATGTADWRPDRGILTLPDQLRLPVEMDFREPGGFAARAGFGPDQIDQVAVYENDRGPDSTAMRLHDADQDALFRTWIQQGYAESDVGDAKVWIRGTPGRIEIMRRDPSDPFTTRLGVSAVLSFDGSTLFMAGLPLDLATMRASAKLGTGAGSRADLRRLLDALDRTLAPQEAVTQLLWAPQPDAAGHARDAAAMAAMHGPAPADPKAMQDALGGAAGIPSYPSLLLGEVRAAGQAPVGILAALFADCTIADGAGRIAVAKWEAAAKDVGNPATGPLGRMTAAWTSVPVDAGCVLLGRVAGRDPARPPFVDIHALYIRRDLSPLYVGRPPKP</sequence>
<dbReference type="Proteomes" id="UP000700706">
    <property type="component" value="Unassembled WGS sequence"/>
</dbReference>
<evidence type="ECO:0000313" key="3">
    <source>
        <dbReference type="Proteomes" id="UP000700706"/>
    </source>
</evidence>
<feature type="signal peptide" evidence="1">
    <location>
        <begin position="1"/>
        <end position="24"/>
    </location>
</feature>
<protein>
    <submittedName>
        <fullName evidence="2">Uncharacterized protein</fullName>
    </submittedName>
</protein>
<organism evidence="2 3">
    <name type="scientific">Inquilinus limosus</name>
    <dbReference type="NCBI Taxonomy" id="171674"/>
    <lineage>
        <taxon>Bacteria</taxon>
        <taxon>Pseudomonadati</taxon>
        <taxon>Pseudomonadota</taxon>
        <taxon>Alphaproteobacteria</taxon>
        <taxon>Rhodospirillales</taxon>
        <taxon>Rhodospirillaceae</taxon>
        <taxon>Inquilinus</taxon>
    </lineage>
</organism>
<dbReference type="AlphaFoldDB" id="A0A952FIY3"/>
<evidence type="ECO:0000256" key="1">
    <source>
        <dbReference type="SAM" id="SignalP"/>
    </source>
</evidence>
<reference evidence="2" key="1">
    <citation type="submission" date="2020-06" db="EMBL/GenBank/DDBJ databases">
        <title>Stable isotope informed genome-resolved metagenomics uncovers potential trophic interactions in rhizosphere soil.</title>
        <authorList>
            <person name="Starr E.P."/>
            <person name="Shi S."/>
            <person name="Blazewicz S.J."/>
            <person name="Koch B.J."/>
            <person name="Probst A.J."/>
            <person name="Hungate B.A."/>
            <person name="Pett-Ridge J."/>
            <person name="Firestone M.K."/>
            <person name="Banfield J.F."/>
        </authorList>
    </citation>
    <scope>NUCLEOTIDE SEQUENCE</scope>
    <source>
        <strain evidence="2">YM_69_17</strain>
    </source>
</reference>
<name>A0A952FIY3_9PROT</name>
<comment type="caution">
    <text evidence="2">The sequence shown here is derived from an EMBL/GenBank/DDBJ whole genome shotgun (WGS) entry which is preliminary data.</text>
</comment>
<evidence type="ECO:0000313" key="2">
    <source>
        <dbReference type="EMBL" id="MBW8725538.1"/>
    </source>
</evidence>
<gene>
    <name evidence="2" type="ORF">JF625_10335</name>
</gene>
<feature type="chain" id="PRO_5038109273" evidence="1">
    <location>
        <begin position="25"/>
        <end position="389"/>
    </location>
</feature>
<proteinExistence type="predicted"/>